<evidence type="ECO:0000313" key="3">
    <source>
        <dbReference type="Proteomes" id="UP001195483"/>
    </source>
</evidence>
<dbReference type="Proteomes" id="UP001195483">
    <property type="component" value="Unassembled WGS sequence"/>
</dbReference>
<evidence type="ECO:0000313" key="2">
    <source>
        <dbReference type="EMBL" id="KAK3600135.1"/>
    </source>
</evidence>
<dbReference type="AlphaFoldDB" id="A0AAE0W4P4"/>
<organism evidence="2 3">
    <name type="scientific">Potamilus streckersoni</name>
    <dbReference type="NCBI Taxonomy" id="2493646"/>
    <lineage>
        <taxon>Eukaryota</taxon>
        <taxon>Metazoa</taxon>
        <taxon>Spiralia</taxon>
        <taxon>Lophotrochozoa</taxon>
        <taxon>Mollusca</taxon>
        <taxon>Bivalvia</taxon>
        <taxon>Autobranchia</taxon>
        <taxon>Heteroconchia</taxon>
        <taxon>Palaeoheterodonta</taxon>
        <taxon>Unionida</taxon>
        <taxon>Unionoidea</taxon>
        <taxon>Unionidae</taxon>
        <taxon>Ambleminae</taxon>
        <taxon>Lampsilini</taxon>
        <taxon>Potamilus</taxon>
    </lineage>
</organism>
<feature type="region of interest" description="Disordered" evidence="1">
    <location>
        <begin position="83"/>
        <end position="107"/>
    </location>
</feature>
<proteinExistence type="predicted"/>
<reference evidence="2" key="2">
    <citation type="journal article" date="2021" name="Genome Biol. Evol.">
        <title>Developing a high-quality reference genome for a parasitic bivalve with doubly uniparental inheritance (Bivalvia: Unionida).</title>
        <authorList>
            <person name="Smith C.H."/>
        </authorList>
    </citation>
    <scope>NUCLEOTIDE SEQUENCE</scope>
    <source>
        <strain evidence="2">CHS0354</strain>
        <tissue evidence="2">Mantle</tissue>
    </source>
</reference>
<sequence>MTGQANINLDAKVIIMSNLCQGELNIYYVQLSPNCSIRIIFSKVNYQKVNTAVNVKYRPTPLKHCKENNLSIAAREKYMKRTNTKTQQILQEKRTNLAKSGDASRKK</sequence>
<protein>
    <submittedName>
        <fullName evidence="2">Uncharacterized protein</fullName>
    </submittedName>
</protein>
<keyword evidence="3" id="KW-1185">Reference proteome</keyword>
<reference evidence="2" key="3">
    <citation type="submission" date="2023-05" db="EMBL/GenBank/DDBJ databases">
        <authorList>
            <person name="Smith C.H."/>
        </authorList>
    </citation>
    <scope>NUCLEOTIDE SEQUENCE</scope>
    <source>
        <strain evidence="2">CHS0354</strain>
        <tissue evidence="2">Mantle</tissue>
    </source>
</reference>
<accession>A0AAE0W4P4</accession>
<name>A0AAE0W4P4_9BIVA</name>
<reference evidence="2" key="1">
    <citation type="journal article" date="2021" name="Genome Biol. Evol.">
        <title>A High-Quality Reference Genome for a Parasitic Bivalve with Doubly Uniparental Inheritance (Bivalvia: Unionida).</title>
        <authorList>
            <person name="Smith C.H."/>
        </authorList>
    </citation>
    <scope>NUCLEOTIDE SEQUENCE</scope>
    <source>
        <strain evidence="2">CHS0354</strain>
    </source>
</reference>
<comment type="caution">
    <text evidence="2">The sequence shown here is derived from an EMBL/GenBank/DDBJ whole genome shotgun (WGS) entry which is preliminary data.</text>
</comment>
<dbReference type="EMBL" id="JAEAOA010000715">
    <property type="protein sequence ID" value="KAK3600135.1"/>
    <property type="molecule type" value="Genomic_DNA"/>
</dbReference>
<evidence type="ECO:0000256" key="1">
    <source>
        <dbReference type="SAM" id="MobiDB-lite"/>
    </source>
</evidence>
<gene>
    <name evidence="2" type="ORF">CHS0354_011741</name>
</gene>